<keyword evidence="10" id="KW-0028">Amino-acid biosynthesis</keyword>
<dbReference type="GO" id="GO:0005524">
    <property type="term" value="F:ATP binding"/>
    <property type="evidence" value="ECO:0007669"/>
    <property type="project" value="UniProtKB-KW"/>
</dbReference>
<dbReference type="PIRSF" id="PIRSF000726">
    <property type="entry name" value="Asp_kin"/>
    <property type="match status" value="1"/>
</dbReference>
<feature type="binding site" evidence="8">
    <location>
        <position position="229"/>
    </location>
    <ligand>
        <name>ATP</name>
        <dbReference type="ChEBI" id="CHEBI:30616"/>
    </ligand>
</feature>
<protein>
    <recommendedName>
        <fullName evidence="9">Aspartokinase</fullName>
        <ecNumber evidence="9">2.7.2.4</ecNumber>
    </recommendedName>
</protein>
<dbReference type="GO" id="GO:0005829">
    <property type="term" value="C:cytosol"/>
    <property type="evidence" value="ECO:0007669"/>
    <property type="project" value="TreeGrafter"/>
</dbReference>
<evidence type="ECO:0000256" key="10">
    <source>
        <dbReference type="RuleBase" id="RU004249"/>
    </source>
</evidence>
<dbReference type="EMBL" id="BMWZ01000005">
    <property type="protein sequence ID" value="GGZ84907.1"/>
    <property type="molecule type" value="Genomic_DNA"/>
</dbReference>
<evidence type="ECO:0000256" key="8">
    <source>
        <dbReference type="PIRSR" id="PIRSR000726-1"/>
    </source>
</evidence>
<dbReference type="NCBIfam" id="TIGR00657">
    <property type="entry name" value="asp_kinases"/>
    <property type="match status" value="1"/>
</dbReference>
<dbReference type="Gene3D" id="3.30.70.260">
    <property type="match status" value="2"/>
</dbReference>
<dbReference type="InterPro" id="IPR045865">
    <property type="entry name" value="ACT-like_dom_sf"/>
</dbReference>
<dbReference type="RefSeq" id="WP_189361027.1">
    <property type="nucleotide sequence ID" value="NZ_BMWZ01000005.1"/>
</dbReference>
<dbReference type="CDD" id="cd04912">
    <property type="entry name" value="ACT_AKiii-LysC-EC-like_1"/>
    <property type="match status" value="1"/>
</dbReference>
<dbReference type="InterPro" id="IPR042199">
    <property type="entry name" value="AsparK_Bifunc_asparK/hSer_DH"/>
</dbReference>
<dbReference type="Pfam" id="PF00696">
    <property type="entry name" value="AA_kinase"/>
    <property type="match status" value="1"/>
</dbReference>
<comment type="pathway">
    <text evidence="1 10">Amino-acid biosynthesis; L-lysine biosynthesis via DAP pathway; (S)-tetrahydrodipicolinate from L-aspartate: step 1/4.</text>
</comment>
<feature type="binding site" evidence="8">
    <location>
        <begin position="5"/>
        <end position="8"/>
    </location>
    <ligand>
        <name>ATP</name>
        <dbReference type="ChEBI" id="CHEBI:30616"/>
    </ligand>
</feature>
<evidence type="ECO:0000256" key="5">
    <source>
        <dbReference type="ARBA" id="ARBA00022777"/>
    </source>
</evidence>
<dbReference type="Gene3D" id="3.40.1160.10">
    <property type="entry name" value="Acetylglutamate kinase-like"/>
    <property type="match status" value="1"/>
</dbReference>
<dbReference type="Gene3D" id="1.20.120.1320">
    <property type="entry name" value="Aspartokinase, catalytic domain"/>
    <property type="match status" value="1"/>
</dbReference>
<dbReference type="PANTHER" id="PTHR21499:SF59">
    <property type="entry name" value="ASPARTOKINASE"/>
    <property type="match status" value="1"/>
</dbReference>
<evidence type="ECO:0000313" key="13">
    <source>
        <dbReference type="EMBL" id="GGZ84907.1"/>
    </source>
</evidence>
<keyword evidence="5 9" id="KW-0418">Kinase</keyword>
<dbReference type="AlphaFoldDB" id="A0A918VB49"/>
<evidence type="ECO:0000313" key="14">
    <source>
        <dbReference type="Proteomes" id="UP000636004"/>
    </source>
</evidence>
<dbReference type="GO" id="GO:0009090">
    <property type="term" value="P:homoserine biosynthetic process"/>
    <property type="evidence" value="ECO:0007669"/>
    <property type="project" value="TreeGrafter"/>
</dbReference>
<dbReference type="InterPro" id="IPR001048">
    <property type="entry name" value="Asp/Glu/Uridylate_kinase"/>
</dbReference>
<evidence type="ECO:0000256" key="3">
    <source>
        <dbReference type="ARBA" id="ARBA00022679"/>
    </source>
</evidence>
<dbReference type="PROSITE" id="PS00324">
    <property type="entry name" value="ASPARTOKINASE"/>
    <property type="match status" value="1"/>
</dbReference>
<dbReference type="PANTHER" id="PTHR21499">
    <property type="entry name" value="ASPARTATE KINASE"/>
    <property type="match status" value="1"/>
</dbReference>
<comment type="pathway">
    <text evidence="10">Amino-acid biosynthesis; L-methionine biosynthesis via de novo pathway; L-homoserine from L-aspartate: step 1/3.</text>
</comment>
<dbReference type="SUPFAM" id="SSF55021">
    <property type="entry name" value="ACT-like"/>
    <property type="match status" value="2"/>
</dbReference>
<dbReference type="GO" id="GO:0004072">
    <property type="term" value="F:aspartate kinase activity"/>
    <property type="evidence" value="ECO:0007669"/>
    <property type="project" value="UniProtKB-EC"/>
</dbReference>
<evidence type="ECO:0000256" key="6">
    <source>
        <dbReference type="ARBA" id="ARBA00022840"/>
    </source>
</evidence>
<evidence type="ECO:0000256" key="1">
    <source>
        <dbReference type="ARBA" id="ARBA00004766"/>
    </source>
</evidence>
<feature type="domain" description="Aspartokinase ACT" evidence="12">
    <location>
        <begin position="377"/>
        <end position="432"/>
    </location>
</feature>
<dbReference type="SUPFAM" id="SSF53633">
    <property type="entry name" value="Carbamate kinase-like"/>
    <property type="match status" value="1"/>
</dbReference>
<sequence length="440" mass="48457">MKVLKFGGTSVGSVENMSHVKNIINDGQKKIVVLSAMSGTTNQLVSIAQDIADEKSDEALNKISKLNESYILTVDSLLQDSTLNHSVKEYVSSVFDFLKGCAKKDFSQALENQIVAQGELLSTYMFNSYLNQEGIASALLPALDFMRIDENKEPNIEFIKENIGAVLKENAGAEIYITQGFICLDDNDEVSNLQRGGSDFTATIIGAAVLAEEVQIWTDISGMHNNDPRYVENTNPISNLSFDEAAELAYFGAKILHPQTVTPVRADNIPVRLKNTMKPSAHGTLISSKTSEGGIKAIAAKDGITAIKIKSARMLQAHGFLKKVFEIFETYETSIDMITTSEVAVSLTIDDDSKLKNILKELEKIALIEVDSNQSIVCLVGHSVVNHEDTYKLFQILQDVKIRMISYGGSKNNISLLIDSKDKIKTLQKLNDYLFELVTL</sequence>
<comment type="catalytic activity">
    <reaction evidence="7 9">
        <text>L-aspartate + ATP = 4-phospho-L-aspartate + ADP</text>
        <dbReference type="Rhea" id="RHEA:23776"/>
        <dbReference type="ChEBI" id="CHEBI:29991"/>
        <dbReference type="ChEBI" id="CHEBI:30616"/>
        <dbReference type="ChEBI" id="CHEBI:57535"/>
        <dbReference type="ChEBI" id="CHEBI:456216"/>
        <dbReference type="EC" id="2.7.2.4"/>
    </reaction>
</comment>
<dbReference type="GO" id="GO:0009089">
    <property type="term" value="P:lysine biosynthetic process via diaminopimelate"/>
    <property type="evidence" value="ECO:0007669"/>
    <property type="project" value="InterPro"/>
</dbReference>
<dbReference type="CDD" id="cd04243">
    <property type="entry name" value="AAK_AK-HSDH-like"/>
    <property type="match status" value="1"/>
</dbReference>
<feature type="binding site" evidence="8">
    <location>
        <begin position="218"/>
        <end position="219"/>
    </location>
    <ligand>
        <name>ATP</name>
        <dbReference type="ChEBI" id="CHEBI:30616"/>
    </ligand>
</feature>
<dbReference type="Pfam" id="PF22468">
    <property type="entry name" value="ACT_9"/>
    <property type="match status" value="1"/>
</dbReference>
<feature type="domain" description="Aspartate/glutamate/uridylate kinase" evidence="11">
    <location>
        <begin position="2"/>
        <end position="275"/>
    </location>
</feature>
<evidence type="ECO:0000256" key="4">
    <source>
        <dbReference type="ARBA" id="ARBA00022741"/>
    </source>
</evidence>
<name>A0A918VB49_9FLAO</name>
<keyword evidence="3 9" id="KW-0808">Transferase</keyword>
<gene>
    <name evidence="13" type="ORF">GCM10007028_23720</name>
</gene>
<proteinExistence type="inferred from homology"/>
<feature type="binding site" evidence="8">
    <location>
        <position position="41"/>
    </location>
    <ligand>
        <name>substrate</name>
    </ligand>
</feature>
<dbReference type="InterPro" id="IPR036393">
    <property type="entry name" value="AceGlu_kinase-like_sf"/>
</dbReference>
<reference evidence="13" key="1">
    <citation type="journal article" date="2014" name="Int. J. Syst. Evol. Microbiol.">
        <title>Complete genome sequence of Corynebacterium casei LMG S-19264T (=DSM 44701T), isolated from a smear-ripened cheese.</title>
        <authorList>
            <consortium name="US DOE Joint Genome Institute (JGI-PGF)"/>
            <person name="Walter F."/>
            <person name="Albersmeier A."/>
            <person name="Kalinowski J."/>
            <person name="Ruckert C."/>
        </authorList>
    </citation>
    <scope>NUCLEOTIDE SEQUENCE</scope>
    <source>
        <strain evidence="13">KCTC 12710</strain>
    </source>
</reference>
<comment type="caution">
    <text evidence="13">The sequence shown here is derived from an EMBL/GenBank/DDBJ whole genome shotgun (WGS) entry which is preliminary data.</text>
</comment>
<dbReference type="InterPro" id="IPR054352">
    <property type="entry name" value="ACT_Aspartokinase"/>
</dbReference>
<comment type="pathway">
    <text evidence="10">Amino-acid biosynthesis; L-threonine biosynthesis; L-threonine from L-aspartate: step 1/5.</text>
</comment>
<evidence type="ECO:0000259" key="11">
    <source>
        <dbReference type="Pfam" id="PF00696"/>
    </source>
</evidence>
<evidence type="ECO:0000256" key="2">
    <source>
        <dbReference type="ARBA" id="ARBA00010122"/>
    </source>
</evidence>
<evidence type="ECO:0000256" key="9">
    <source>
        <dbReference type="RuleBase" id="RU003448"/>
    </source>
</evidence>
<keyword evidence="6 8" id="KW-0067">ATP-binding</keyword>
<evidence type="ECO:0000256" key="7">
    <source>
        <dbReference type="ARBA" id="ARBA00047872"/>
    </source>
</evidence>
<dbReference type="InterPro" id="IPR018042">
    <property type="entry name" value="Aspartate_kinase_CS"/>
</dbReference>
<keyword evidence="4 8" id="KW-0547">Nucleotide-binding</keyword>
<dbReference type="InterPro" id="IPR005260">
    <property type="entry name" value="Asp_kin_monofn"/>
</dbReference>
<comment type="similarity">
    <text evidence="2 9">Belongs to the aspartokinase family.</text>
</comment>
<dbReference type="Proteomes" id="UP000636004">
    <property type="component" value="Unassembled WGS sequence"/>
</dbReference>
<reference evidence="13" key="2">
    <citation type="submission" date="2020-09" db="EMBL/GenBank/DDBJ databases">
        <authorList>
            <person name="Sun Q."/>
            <person name="Kim S."/>
        </authorList>
    </citation>
    <scope>NUCLEOTIDE SEQUENCE</scope>
    <source>
        <strain evidence="13">KCTC 12710</strain>
    </source>
</reference>
<keyword evidence="14" id="KW-1185">Reference proteome</keyword>
<feature type="binding site" evidence="8">
    <location>
        <position position="119"/>
    </location>
    <ligand>
        <name>substrate</name>
    </ligand>
</feature>
<dbReference type="EC" id="2.7.2.4" evidence="9"/>
<evidence type="ECO:0000259" key="12">
    <source>
        <dbReference type="Pfam" id="PF22468"/>
    </source>
</evidence>
<accession>A0A918VB49</accession>
<organism evidence="13 14">
    <name type="scientific">Algibacter mikhailovii</name>
    <dbReference type="NCBI Taxonomy" id="425498"/>
    <lineage>
        <taxon>Bacteria</taxon>
        <taxon>Pseudomonadati</taxon>
        <taxon>Bacteroidota</taxon>
        <taxon>Flavobacteriia</taxon>
        <taxon>Flavobacteriales</taxon>
        <taxon>Flavobacteriaceae</taxon>
        <taxon>Algibacter</taxon>
    </lineage>
</organism>
<dbReference type="InterPro" id="IPR001341">
    <property type="entry name" value="Asp_kinase"/>
</dbReference>